<keyword evidence="2" id="KW-0812">Transmembrane</keyword>
<dbReference type="PANTHER" id="PTHR40278:SF1">
    <property type="entry name" value="DNA UTILIZATION PROTEIN HOFN"/>
    <property type="match status" value="1"/>
</dbReference>
<name>A0A0R0CIB2_9GAMM</name>
<accession>A0A0R0CIB2</accession>
<dbReference type="Pfam" id="PF05137">
    <property type="entry name" value="PilN"/>
    <property type="match status" value="1"/>
</dbReference>
<keyword evidence="2" id="KW-1133">Transmembrane helix</keyword>
<keyword evidence="2" id="KW-0472">Membrane</keyword>
<gene>
    <name evidence="3" type="ORF">ABB29_09325</name>
</gene>
<dbReference type="InterPro" id="IPR007813">
    <property type="entry name" value="PilN"/>
</dbReference>
<sequence length="379" mass="41795">MTTIAGLVEQLRARIPAGAGGFLSWWGNALASWLPLRWRKLLGLTRDRLLLQVRGDQLDVQWQDTLGERPLATLPLPLQASQLEQVLDPRLKHLPLWLLLPANTVLRRSLLLPASAAERLHDVMRFELDRQTPFTADDAYFDAYIKQRRADGQIEAELVVVPRQREQQERQALGQLSDSLAGIGAVTAEGEVLAVNLLPAGARRQRQASNSLLGWGLAALAIAMLLFAGWQVLENRRQAASQFEASIRSQAEQARLVAQQRQQLVDLVQGMAALDGARAARPTSVEILDELARRLPDNTYVEKLSIEGERLLIMGLSNEASGLIARMQDSKLWRSPALSGALQPDPNSQRDRFTMTAELVGPTTLDATAAKGGADEPQR</sequence>
<dbReference type="RefSeq" id="WP_057658386.1">
    <property type="nucleotide sequence ID" value="NZ_LDJL01000009.1"/>
</dbReference>
<dbReference type="EMBL" id="LDJL01000009">
    <property type="protein sequence ID" value="KRG69657.1"/>
    <property type="molecule type" value="Genomic_DNA"/>
</dbReference>
<feature type="transmembrane region" description="Helical" evidence="2">
    <location>
        <begin position="212"/>
        <end position="233"/>
    </location>
</feature>
<dbReference type="InterPro" id="IPR043129">
    <property type="entry name" value="ATPase_NBD"/>
</dbReference>
<evidence type="ECO:0000256" key="1">
    <source>
        <dbReference type="SAM" id="MobiDB-lite"/>
    </source>
</evidence>
<organism evidence="3 4">
    <name type="scientific">Pseudoxanthomonas dokdonensis</name>
    <dbReference type="NCBI Taxonomy" id="344882"/>
    <lineage>
        <taxon>Bacteria</taxon>
        <taxon>Pseudomonadati</taxon>
        <taxon>Pseudomonadota</taxon>
        <taxon>Gammaproteobacteria</taxon>
        <taxon>Lysobacterales</taxon>
        <taxon>Lysobacteraceae</taxon>
        <taxon>Pseudoxanthomonas</taxon>
    </lineage>
</organism>
<dbReference type="STRING" id="344882.ABB29_09325"/>
<dbReference type="PATRIC" id="fig|344882.3.peg.3223"/>
<dbReference type="SUPFAM" id="SSF53067">
    <property type="entry name" value="Actin-like ATPase domain"/>
    <property type="match status" value="1"/>
</dbReference>
<keyword evidence="4" id="KW-1185">Reference proteome</keyword>
<evidence type="ECO:0000313" key="4">
    <source>
        <dbReference type="Proteomes" id="UP000052052"/>
    </source>
</evidence>
<evidence type="ECO:0000313" key="3">
    <source>
        <dbReference type="EMBL" id="KRG69657.1"/>
    </source>
</evidence>
<protein>
    <recommendedName>
        <fullName evidence="5">General secretion pathway protein GspL</fullName>
    </recommendedName>
</protein>
<feature type="region of interest" description="Disordered" evidence="1">
    <location>
        <begin position="359"/>
        <end position="379"/>
    </location>
</feature>
<evidence type="ECO:0000256" key="2">
    <source>
        <dbReference type="SAM" id="Phobius"/>
    </source>
</evidence>
<proteinExistence type="predicted"/>
<dbReference type="AlphaFoldDB" id="A0A0R0CIB2"/>
<dbReference type="OrthoDB" id="5621075at2"/>
<dbReference type="InterPro" id="IPR052534">
    <property type="entry name" value="Extracell_DNA_Util/SecSys_Comp"/>
</dbReference>
<evidence type="ECO:0008006" key="5">
    <source>
        <dbReference type="Google" id="ProtNLM"/>
    </source>
</evidence>
<dbReference type="PANTHER" id="PTHR40278">
    <property type="entry name" value="DNA UTILIZATION PROTEIN HOFN"/>
    <property type="match status" value="1"/>
</dbReference>
<dbReference type="Gene3D" id="3.30.420.380">
    <property type="match status" value="1"/>
</dbReference>
<comment type="caution">
    <text evidence="3">The sequence shown here is derived from an EMBL/GenBank/DDBJ whole genome shotgun (WGS) entry which is preliminary data.</text>
</comment>
<reference evidence="3 4" key="1">
    <citation type="submission" date="2015-05" db="EMBL/GenBank/DDBJ databases">
        <title>Genome sequencing and analysis of members of genus Stenotrophomonas.</title>
        <authorList>
            <person name="Patil P.P."/>
            <person name="Midha S."/>
            <person name="Patil P.B."/>
        </authorList>
    </citation>
    <scope>NUCLEOTIDE SEQUENCE [LARGE SCALE GENOMIC DNA]</scope>
    <source>
        <strain evidence="3 4">DSM 21858</strain>
    </source>
</reference>
<dbReference type="Proteomes" id="UP000052052">
    <property type="component" value="Unassembled WGS sequence"/>
</dbReference>